<protein>
    <recommendedName>
        <fullName evidence="3">PDZ domain-containing protein</fullName>
    </recommendedName>
</protein>
<dbReference type="EMBL" id="HBEY01015906">
    <property type="protein sequence ID" value="CAD8604365.1"/>
    <property type="molecule type" value="Transcribed_RNA"/>
</dbReference>
<feature type="compositionally biased region" description="Basic and acidic residues" evidence="1">
    <location>
        <begin position="177"/>
        <end position="189"/>
    </location>
</feature>
<gene>
    <name evidence="4" type="ORF">CPEL01642_LOCUS7700</name>
</gene>
<feature type="domain" description="PDZ" evidence="3">
    <location>
        <begin position="72"/>
        <end position="129"/>
    </location>
</feature>
<evidence type="ECO:0000256" key="1">
    <source>
        <dbReference type="SAM" id="MobiDB-lite"/>
    </source>
</evidence>
<name>A0A7S0LAG5_9EUKA</name>
<feature type="signal peptide" evidence="2">
    <location>
        <begin position="1"/>
        <end position="18"/>
    </location>
</feature>
<accession>A0A7S0LAG5</accession>
<sequence length="213" mass="23474">MSSLRATLLLLAASCGQSFLVGSLPGISRTERTCRTASSSNIQMINLFGNTDDSKKQRNSLSLRSAQAGDRKVTFRKPPTATQGITLGLKFRESFGKAVYIDQIVPGTEAARLEKEGKVKKGDEVVMVSATFGDEMWSARNVGKYRLEKSIAVRQGMTISFVLENSDDNSKKARQAAAERAKKENEKMSRLQSQLTKEVEDEKKKGSFFGGFF</sequence>
<dbReference type="InterPro" id="IPR001478">
    <property type="entry name" value="PDZ"/>
</dbReference>
<dbReference type="AlphaFoldDB" id="A0A7S0LAG5"/>
<evidence type="ECO:0000259" key="3">
    <source>
        <dbReference type="PROSITE" id="PS50106"/>
    </source>
</evidence>
<dbReference type="PROSITE" id="PS50106">
    <property type="entry name" value="PDZ"/>
    <property type="match status" value="1"/>
</dbReference>
<reference evidence="4" key="1">
    <citation type="submission" date="2021-01" db="EMBL/GenBank/DDBJ databases">
        <authorList>
            <person name="Corre E."/>
            <person name="Pelletier E."/>
            <person name="Niang G."/>
            <person name="Scheremetjew M."/>
            <person name="Finn R."/>
            <person name="Kale V."/>
            <person name="Holt S."/>
            <person name="Cochrane G."/>
            <person name="Meng A."/>
            <person name="Brown T."/>
            <person name="Cohen L."/>
        </authorList>
    </citation>
    <scope>NUCLEOTIDE SEQUENCE</scope>
    <source>
        <strain evidence="4">PLY182g</strain>
    </source>
</reference>
<keyword evidence="2" id="KW-0732">Signal</keyword>
<evidence type="ECO:0000256" key="2">
    <source>
        <dbReference type="SAM" id="SignalP"/>
    </source>
</evidence>
<organism evidence="4">
    <name type="scientific">Coccolithus braarudii</name>
    <dbReference type="NCBI Taxonomy" id="221442"/>
    <lineage>
        <taxon>Eukaryota</taxon>
        <taxon>Haptista</taxon>
        <taxon>Haptophyta</taxon>
        <taxon>Prymnesiophyceae</taxon>
        <taxon>Coccolithales</taxon>
        <taxon>Coccolithaceae</taxon>
        <taxon>Coccolithus</taxon>
    </lineage>
</organism>
<feature type="region of interest" description="Disordered" evidence="1">
    <location>
        <begin position="170"/>
        <end position="198"/>
    </location>
</feature>
<evidence type="ECO:0000313" key="4">
    <source>
        <dbReference type="EMBL" id="CAD8604365.1"/>
    </source>
</evidence>
<feature type="region of interest" description="Disordered" evidence="1">
    <location>
        <begin position="49"/>
        <end position="69"/>
    </location>
</feature>
<proteinExistence type="predicted"/>
<feature type="chain" id="PRO_5031404809" description="PDZ domain-containing protein" evidence="2">
    <location>
        <begin position="19"/>
        <end position="213"/>
    </location>
</feature>